<evidence type="ECO:0000256" key="1">
    <source>
        <dbReference type="ARBA" id="ARBA00007637"/>
    </source>
</evidence>
<proteinExistence type="inferred from homology"/>
<evidence type="ECO:0000259" key="2">
    <source>
        <dbReference type="Pfam" id="PF01370"/>
    </source>
</evidence>
<name>A0A1G1Y1U5_9BACT</name>
<protein>
    <recommendedName>
        <fullName evidence="2">NAD-dependent epimerase/dehydratase domain-containing protein</fullName>
    </recommendedName>
</protein>
<accession>A0A1G1Y1U5</accession>
<evidence type="ECO:0000313" key="3">
    <source>
        <dbReference type="EMBL" id="OGY46201.1"/>
    </source>
</evidence>
<sequence>MKGKILITGAAGFIGSHLVDLLLQEKVPVNELRLFVYNDESLENLPDLPFDIVHGDIRDKQAVNRAMNGVQTVYHLAARIDFDGKTYEEYKDVNVEGTQNLLDACRSKKIQKFVFFSSIGVFGMPADTGDILGWDETHPKTYTNFYGRSKWEGEQRVMEAHKRWGVPYAIVRPASVYGPREKGPTLALYKAIKHHAFAMIGGGKNVMHYVYVKDLVKGARQAQLSKKTFGDYILAGAETTQFRDVIHYVAESINEHVPPWHIPVPAALMLGYSLEAMGNFVRIKPPLFPSRVKTMTTSYYYSIEKAKREIHYHPETSFQQGTRVTGAWYLEHHSL</sequence>
<reference evidence="3 4" key="1">
    <citation type="journal article" date="2016" name="Nat. Commun.">
        <title>Thousands of microbial genomes shed light on interconnected biogeochemical processes in an aquifer system.</title>
        <authorList>
            <person name="Anantharaman K."/>
            <person name="Brown C.T."/>
            <person name="Hug L.A."/>
            <person name="Sharon I."/>
            <person name="Castelle C.J."/>
            <person name="Probst A.J."/>
            <person name="Thomas B.C."/>
            <person name="Singh A."/>
            <person name="Wilkins M.J."/>
            <person name="Karaoz U."/>
            <person name="Brodie E.L."/>
            <person name="Williams K.H."/>
            <person name="Hubbard S.S."/>
            <person name="Banfield J.F."/>
        </authorList>
    </citation>
    <scope>NUCLEOTIDE SEQUENCE [LARGE SCALE GENOMIC DNA]</scope>
</reference>
<dbReference type="InterPro" id="IPR036291">
    <property type="entry name" value="NAD(P)-bd_dom_sf"/>
</dbReference>
<dbReference type="Proteomes" id="UP000178385">
    <property type="component" value="Unassembled WGS sequence"/>
</dbReference>
<dbReference type="SUPFAM" id="SSF51735">
    <property type="entry name" value="NAD(P)-binding Rossmann-fold domains"/>
    <property type="match status" value="1"/>
</dbReference>
<comment type="similarity">
    <text evidence="1">Belongs to the NAD(P)-dependent epimerase/dehydratase family.</text>
</comment>
<evidence type="ECO:0000313" key="4">
    <source>
        <dbReference type="Proteomes" id="UP000178385"/>
    </source>
</evidence>
<feature type="domain" description="NAD-dependent epimerase/dehydratase" evidence="2">
    <location>
        <begin position="5"/>
        <end position="220"/>
    </location>
</feature>
<organism evidence="3 4">
    <name type="scientific">Candidatus Buchananbacteria bacterium RIFCSPHIGHO2_01_FULL_47_11b</name>
    <dbReference type="NCBI Taxonomy" id="1797537"/>
    <lineage>
        <taxon>Bacteria</taxon>
        <taxon>Candidatus Buchananiibacteriota</taxon>
    </lineage>
</organism>
<gene>
    <name evidence="3" type="ORF">A2840_02585</name>
</gene>
<dbReference type="EMBL" id="MHIG01000035">
    <property type="protein sequence ID" value="OGY46201.1"/>
    <property type="molecule type" value="Genomic_DNA"/>
</dbReference>
<dbReference type="Pfam" id="PF01370">
    <property type="entry name" value="Epimerase"/>
    <property type="match status" value="1"/>
</dbReference>
<dbReference type="PANTHER" id="PTHR43000">
    <property type="entry name" value="DTDP-D-GLUCOSE 4,6-DEHYDRATASE-RELATED"/>
    <property type="match status" value="1"/>
</dbReference>
<dbReference type="InterPro" id="IPR001509">
    <property type="entry name" value="Epimerase_deHydtase"/>
</dbReference>
<dbReference type="AlphaFoldDB" id="A0A1G1Y1U5"/>
<comment type="caution">
    <text evidence="3">The sequence shown here is derived from an EMBL/GenBank/DDBJ whole genome shotgun (WGS) entry which is preliminary data.</text>
</comment>
<dbReference type="Gene3D" id="3.40.50.720">
    <property type="entry name" value="NAD(P)-binding Rossmann-like Domain"/>
    <property type="match status" value="1"/>
</dbReference>